<dbReference type="Pfam" id="PF20588">
    <property type="entry name" value="DMTF1_N"/>
    <property type="match status" value="1"/>
</dbReference>
<feature type="domain" description="Cyclin-D-binding Myb-like transcription factor 1 N-terminal" evidence="2">
    <location>
        <begin position="122"/>
        <end position="148"/>
    </location>
</feature>
<proteinExistence type="predicted"/>
<evidence type="ECO:0000256" key="1">
    <source>
        <dbReference type="SAM" id="MobiDB-lite"/>
    </source>
</evidence>
<reference evidence="3" key="1">
    <citation type="submission" date="2020-04" db="EMBL/GenBank/DDBJ databases">
        <authorList>
            <person name="Alioto T."/>
            <person name="Alioto T."/>
            <person name="Gomez Garrido J."/>
        </authorList>
    </citation>
    <scope>NUCLEOTIDE SEQUENCE</scope>
    <source>
        <strain evidence="3">A484AB</strain>
    </source>
</reference>
<accession>A0A6S7LCQ9</accession>
<protein>
    <recommendedName>
        <fullName evidence="2">Cyclin-D-binding Myb-like transcription factor 1 N-terminal domain-containing protein</fullName>
    </recommendedName>
</protein>
<gene>
    <name evidence="3" type="ORF">PACLA_8A002123</name>
</gene>
<comment type="caution">
    <text evidence="3">The sequence shown here is derived from an EMBL/GenBank/DDBJ whole genome shotgun (WGS) entry which is preliminary data.</text>
</comment>
<feature type="compositionally biased region" description="Basic and acidic residues" evidence="1">
    <location>
        <begin position="135"/>
        <end position="161"/>
    </location>
</feature>
<dbReference type="EMBL" id="CACRXK020021881">
    <property type="protein sequence ID" value="CAB4036303.1"/>
    <property type="molecule type" value="Genomic_DNA"/>
</dbReference>
<evidence type="ECO:0000259" key="2">
    <source>
        <dbReference type="Pfam" id="PF20588"/>
    </source>
</evidence>
<evidence type="ECO:0000313" key="3">
    <source>
        <dbReference type="EMBL" id="CAB4036303.1"/>
    </source>
</evidence>
<name>A0A6S7LCQ9_PARCT</name>
<dbReference type="AlphaFoldDB" id="A0A6S7LCQ9"/>
<keyword evidence="4" id="KW-1185">Reference proteome</keyword>
<organism evidence="3 4">
    <name type="scientific">Paramuricea clavata</name>
    <name type="common">Red gorgonian</name>
    <name type="synonym">Violescent sea-whip</name>
    <dbReference type="NCBI Taxonomy" id="317549"/>
    <lineage>
        <taxon>Eukaryota</taxon>
        <taxon>Metazoa</taxon>
        <taxon>Cnidaria</taxon>
        <taxon>Anthozoa</taxon>
        <taxon>Octocorallia</taxon>
        <taxon>Malacalcyonacea</taxon>
        <taxon>Plexauridae</taxon>
        <taxon>Paramuricea</taxon>
    </lineage>
</organism>
<sequence>MEEDPKNEDILIAHSTIDVQAIHDDHHEIHDQSIIVEEQGKDVGKEEVGDNSECDLKSRTLQQISEENVQVSTSTMDCYSVPSMVESDLSSSVCPIEPMDQSPSLPRLAMAPVPDDAQNALQSECDEINQAWFTTKEDKDSLQGKDDKDGGGDVGDGKDGNNDGYDVGVDDGGDDD</sequence>
<dbReference type="InterPro" id="IPR046775">
    <property type="entry name" value="DMTF1_N"/>
</dbReference>
<evidence type="ECO:0000313" key="4">
    <source>
        <dbReference type="Proteomes" id="UP001152795"/>
    </source>
</evidence>
<dbReference type="Proteomes" id="UP001152795">
    <property type="component" value="Unassembled WGS sequence"/>
</dbReference>
<feature type="region of interest" description="Disordered" evidence="1">
    <location>
        <begin position="91"/>
        <end position="176"/>
    </location>
</feature>